<evidence type="ECO:0000256" key="1">
    <source>
        <dbReference type="SAM" id="MobiDB-lite"/>
    </source>
</evidence>
<comment type="caution">
    <text evidence="2">The sequence shown here is derived from an EMBL/GenBank/DDBJ whole genome shotgun (WGS) entry which is preliminary data.</text>
</comment>
<keyword evidence="3" id="KW-1185">Reference proteome</keyword>
<evidence type="ECO:0000313" key="2">
    <source>
        <dbReference type="EMBL" id="KAJ6328659.1"/>
    </source>
</evidence>
<accession>A0ABQ9A822</accession>
<dbReference type="Pfam" id="PF10185">
    <property type="entry name" value="Mesd"/>
    <property type="match status" value="1"/>
</dbReference>
<evidence type="ECO:0008006" key="4">
    <source>
        <dbReference type="Google" id="ProtNLM"/>
    </source>
</evidence>
<feature type="region of interest" description="Disordered" evidence="1">
    <location>
        <begin position="170"/>
        <end position="191"/>
    </location>
</feature>
<dbReference type="InterPro" id="IPR019330">
    <property type="entry name" value="MESD"/>
</dbReference>
<name>A0ABQ9A822_9ROSI</name>
<reference evidence="2" key="2">
    <citation type="journal article" date="2023" name="Int. J. Mol. Sci.">
        <title>De Novo Assembly and Annotation of 11 Diverse Shrub Willow (Salix) Genomes Reveals Novel Gene Organization in Sex-Linked Regions.</title>
        <authorList>
            <person name="Hyden B."/>
            <person name="Feng K."/>
            <person name="Yates T.B."/>
            <person name="Jawdy S."/>
            <person name="Cereghino C."/>
            <person name="Smart L.B."/>
            <person name="Muchero W."/>
        </authorList>
    </citation>
    <scope>NUCLEOTIDE SEQUENCE</scope>
    <source>
        <tissue evidence="2">Shoot tip</tissue>
    </source>
</reference>
<dbReference type="PANTHER" id="PTHR36357:SF1">
    <property type="entry name" value="OS03G0148300 PROTEIN"/>
    <property type="match status" value="1"/>
</dbReference>
<dbReference type="Gene3D" id="3.30.70.260">
    <property type="match status" value="1"/>
</dbReference>
<reference evidence="2" key="1">
    <citation type="submission" date="2022-10" db="EMBL/GenBank/DDBJ databases">
        <authorList>
            <person name="Hyden B.L."/>
            <person name="Feng K."/>
            <person name="Yates T."/>
            <person name="Jawdy S."/>
            <person name="Smart L.B."/>
            <person name="Muchero W."/>
        </authorList>
    </citation>
    <scope>NUCLEOTIDE SEQUENCE</scope>
    <source>
        <tissue evidence="2">Shoot tip</tissue>
    </source>
</reference>
<dbReference type="EMBL" id="JAPFFI010000022">
    <property type="protein sequence ID" value="KAJ6328659.1"/>
    <property type="molecule type" value="Genomic_DNA"/>
</dbReference>
<dbReference type="Proteomes" id="UP001141253">
    <property type="component" value="Chromosome 14"/>
</dbReference>
<proteinExistence type="predicted"/>
<protein>
    <recommendedName>
        <fullName evidence="4">Mesoderm development candidate 2</fullName>
    </recommendedName>
</protein>
<evidence type="ECO:0000313" key="3">
    <source>
        <dbReference type="Proteomes" id="UP001141253"/>
    </source>
</evidence>
<sequence length="191" mass="21988">MMHTNAPISTAPLWKRSIHITDDLDDVIDDEEDEAWKNWGKTPKLSEDKFDPPPSDLDKMNMQEIQEMMSTRNFGPVFGFVKLRLGERRAPDVVAEIAMKWTKIMKTGGIRVQFTGVDSSTIMFSMDQGRDTMELKEFILKEPEAYEIKIGDQVFRRPGDPPLEAVIEKLLREKDKADDTPEDDGRQKEEL</sequence>
<gene>
    <name evidence="2" type="ORF">OIU77_010362</name>
</gene>
<organism evidence="2 3">
    <name type="scientific">Salix suchowensis</name>
    <dbReference type="NCBI Taxonomy" id="1278906"/>
    <lineage>
        <taxon>Eukaryota</taxon>
        <taxon>Viridiplantae</taxon>
        <taxon>Streptophyta</taxon>
        <taxon>Embryophyta</taxon>
        <taxon>Tracheophyta</taxon>
        <taxon>Spermatophyta</taxon>
        <taxon>Magnoliopsida</taxon>
        <taxon>eudicotyledons</taxon>
        <taxon>Gunneridae</taxon>
        <taxon>Pentapetalae</taxon>
        <taxon>rosids</taxon>
        <taxon>fabids</taxon>
        <taxon>Malpighiales</taxon>
        <taxon>Salicaceae</taxon>
        <taxon>Saliceae</taxon>
        <taxon>Salix</taxon>
    </lineage>
</organism>
<dbReference type="PANTHER" id="PTHR36357">
    <property type="entry name" value="OS03G0148300 PROTEIN"/>
    <property type="match status" value="1"/>
</dbReference>